<dbReference type="VEuPathDB" id="FungiDB:PTTG_09978"/>
<feature type="compositionally biased region" description="Basic and acidic residues" evidence="1">
    <location>
        <begin position="71"/>
        <end position="85"/>
    </location>
</feature>
<evidence type="ECO:0000313" key="2">
    <source>
        <dbReference type="EMBL" id="OAV98504.1"/>
    </source>
</evidence>
<evidence type="ECO:0000256" key="1">
    <source>
        <dbReference type="SAM" id="MobiDB-lite"/>
    </source>
</evidence>
<reference evidence="3" key="4">
    <citation type="submission" date="2025-05" db="UniProtKB">
        <authorList>
            <consortium name="EnsemblFungi"/>
        </authorList>
    </citation>
    <scope>IDENTIFICATION</scope>
    <source>
        <strain evidence="3">isolate 1-1 / race 1 (BBBD)</strain>
    </source>
</reference>
<proteinExistence type="predicted"/>
<dbReference type="AlphaFoldDB" id="A0A180H156"/>
<reference evidence="2" key="2">
    <citation type="submission" date="2016-05" db="EMBL/GenBank/DDBJ databases">
        <title>Comparative analysis highlights variable genome content of wheat rusts and divergence of the mating loci.</title>
        <authorList>
            <person name="Cuomo C.A."/>
            <person name="Bakkeren G."/>
            <person name="Szabo L."/>
            <person name="Khalil H."/>
            <person name="Joly D."/>
            <person name="Goldberg J."/>
            <person name="Young S."/>
            <person name="Zeng Q."/>
            <person name="Fellers J."/>
        </authorList>
    </citation>
    <scope>NUCLEOTIDE SEQUENCE [LARGE SCALE GENOMIC DNA]</scope>
    <source>
        <strain evidence="2">1-1 BBBD Race 1</strain>
    </source>
</reference>
<feature type="compositionally biased region" description="Polar residues" evidence="1">
    <location>
        <begin position="56"/>
        <end position="68"/>
    </location>
</feature>
<organism evidence="2">
    <name type="scientific">Puccinia triticina (isolate 1-1 / race 1 (BBBD))</name>
    <name type="common">Brown leaf rust fungus</name>
    <dbReference type="NCBI Taxonomy" id="630390"/>
    <lineage>
        <taxon>Eukaryota</taxon>
        <taxon>Fungi</taxon>
        <taxon>Dikarya</taxon>
        <taxon>Basidiomycota</taxon>
        <taxon>Pucciniomycotina</taxon>
        <taxon>Pucciniomycetes</taxon>
        <taxon>Pucciniales</taxon>
        <taxon>Pucciniaceae</taxon>
        <taxon>Puccinia</taxon>
    </lineage>
</organism>
<accession>A0A180H156</accession>
<feature type="compositionally biased region" description="Basic and acidic residues" evidence="1">
    <location>
        <begin position="149"/>
        <end position="165"/>
    </location>
</feature>
<feature type="region of interest" description="Disordered" evidence="1">
    <location>
        <begin position="1"/>
        <end position="85"/>
    </location>
</feature>
<feature type="compositionally biased region" description="Basic and acidic residues" evidence="1">
    <location>
        <begin position="1"/>
        <end position="11"/>
    </location>
</feature>
<evidence type="ECO:0000313" key="4">
    <source>
        <dbReference type="Proteomes" id="UP000005240"/>
    </source>
</evidence>
<protein>
    <submittedName>
        <fullName evidence="2 3">Uncharacterized protein</fullName>
    </submittedName>
</protein>
<reference evidence="2" key="1">
    <citation type="submission" date="2009-11" db="EMBL/GenBank/DDBJ databases">
        <authorList>
            <consortium name="The Broad Institute Genome Sequencing Platform"/>
            <person name="Ward D."/>
            <person name="Feldgarden M."/>
            <person name="Earl A."/>
            <person name="Young S.K."/>
            <person name="Zeng Q."/>
            <person name="Koehrsen M."/>
            <person name="Alvarado L."/>
            <person name="Berlin A."/>
            <person name="Bochicchio J."/>
            <person name="Borenstein D."/>
            <person name="Chapman S.B."/>
            <person name="Chen Z."/>
            <person name="Engels R."/>
            <person name="Freedman E."/>
            <person name="Gellesch M."/>
            <person name="Goldberg J."/>
            <person name="Griggs A."/>
            <person name="Gujja S."/>
            <person name="Heilman E."/>
            <person name="Heiman D."/>
            <person name="Hepburn T."/>
            <person name="Howarth C."/>
            <person name="Jen D."/>
            <person name="Larson L."/>
            <person name="Lewis B."/>
            <person name="Mehta T."/>
            <person name="Park D."/>
            <person name="Pearson M."/>
            <person name="Roberts A."/>
            <person name="Saif S."/>
            <person name="Shea T."/>
            <person name="Shenoy N."/>
            <person name="Sisk P."/>
            <person name="Stolte C."/>
            <person name="Sykes S."/>
            <person name="Thomson T."/>
            <person name="Walk T."/>
            <person name="White J."/>
            <person name="Yandava C."/>
            <person name="Izard J."/>
            <person name="Baranova O.V."/>
            <person name="Blanton J.M."/>
            <person name="Tanner A.C."/>
            <person name="Dewhirst F.E."/>
            <person name="Haas B."/>
            <person name="Nusbaum C."/>
            <person name="Birren B."/>
        </authorList>
    </citation>
    <scope>NUCLEOTIDE SEQUENCE [LARGE SCALE GENOMIC DNA]</scope>
    <source>
        <strain evidence="2">1-1 BBBD Race 1</strain>
    </source>
</reference>
<feature type="compositionally biased region" description="Basic and acidic residues" evidence="1">
    <location>
        <begin position="173"/>
        <end position="187"/>
    </location>
</feature>
<feature type="region of interest" description="Disordered" evidence="1">
    <location>
        <begin position="149"/>
        <end position="187"/>
    </location>
</feature>
<evidence type="ECO:0000313" key="3">
    <source>
        <dbReference type="EnsemblFungi" id="PTTG_09978-t43_1-p1"/>
    </source>
</evidence>
<keyword evidence="4" id="KW-1185">Reference proteome</keyword>
<sequence>MVGTRSGKDHASNPPPTKRGRGRGTAQGGRARSHNQGTPSRLVDTPSKHTNADDSILTSLGPSPQQSVGGRHSDIQSDEGRLPERQELRLDGFTQIIPQAGDLVVPGSPEIPPVEGDIGKTLGRWNPYTEHKHIKVLENNKKDIKVNKETEKKKPYKIPKIDRSNPKALGLKPYERKPKSGSNKWKETFKMEVKDAIEE</sequence>
<reference evidence="3 4" key="3">
    <citation type="journal article" date="2017" name="G3 (Bethesda)">
        <title>Comparative analysis highlights variable genome content of wheat rusts and divergence of the mating loci.</title>
        <authorList>
            <person name="Cuomo C.A."/>
            <person name="Bakkeren G."/>
            <person name="Khalil H.B."/>
            <person name="Panwar V."/>
            <person name="Joly D."/>
            <person name="Linning R."/>
            <person name="Sakthikumar S."/>
            <person name="Song X."/>
            <person name="Adiconis X."/>
            <person name="Fan L."/>
            <person name="Goldberg J.M."/>
            <person name="Levin J.Z."/>
            <person name="Young S."/>
            <person name="Zeng Q."/>
            <person name="Anikster Y."/>
            <person name="Bruce M."/>
            <person name="Wang M."/>
            <person name="Yin C."/>
            <person name="McCallum B."/>
            <person name="Szabo L.J."/>
            <person name="Hulbert S."/>
            <person name="Chen X."/>
            <person name="Fellers J.P."/>
        </authorList>
    </citation>
    <scope>NUCLEOTIDE SEQUENCE</scope>
    <source>
        <strain evidence="4">Isolate 1-1 / race 1 (BBBD)</strain>
        <strain evidence="3">isolate 1-1 / race 1 (BBBD)</strain>
    </source>
</reference>
<dbReference type="EnsemblFungi" id="PTTG_09978-t43_1">
    <property type="protein sequence ID" value="PTTG_09978-t43_1-p1"/>
    <property type="gene ID" value="PTTG_09978"/>
</dbReference>
<dbReference type="EMBL" id="ADAS02000007">
    <property type="protein sequence ID" value="OAV98504.1"/>
    <property type="molecule type" value="Genomic_DNA"/>
</dbReference>
<gene>
    <name evidence="2" type="ORF">PTTG_09978</name>
</gene>
<dbReference type="Proteomes" id="UP000005240">
    <property type="component" value="Unassembled WGS sequence"/>
</dbReference>
<name>A0A180H156_PUCT1</name>